<proteinExistence type="predicted"/>
<dbReference type="FunFam" id="3.40.50.300:FF:000058">
    <property type="entry name" value="Translation elongation factor 2"/>
    <property type="match status" value="1"/>
</dbReference>
<dbReference type="Pfam" id="PF03144">
    <property type="entry name" value="GTP_EFTU_D2"/>
    <property type="match status" value="1"/>
</dbReference>
<evidence type="ECO:0000256" key="4">
    <source>
        <dbReference type="ARBA" id="ARBA00022741"/>
    </source>
</evidence>
<evidence type="ECO:0000256" key="6">
    <source>
        <dbReference type="ARBA" id="ARBA00022917"/>
    </source>
</evidence>
<dbReference type="GO" id="GO:0003924">
    <property type="term" value="F:GTPase activity"/>
    <property type="evidence" value="ECO:0007669"/>
    <property type="project" value="InterPro"/>
</dbReference>
<protein>
    <recommendedName>
        <fullName evidence="2">Elongation factor 2</fullName>
    </recommendedName>
</protein>
<dbReference type="PROSITE" id="PS51722">
    <property type="entry name" value="G_TR_2"/>
    <property type="match status" value="1"/>
</dbReference>
<dbReference type="GO" id="GO:0003746">
    <property type="term" value="F:translation elongation factor activity"/>
    <property type="evidence" value="ECO:0007669"/>
    <property type="project" value="UniProtKB-KW"/>
</dbReference>
<keyword evidence="6" id="KW-0648">Protein biosynthesis</keyword>
<name>A0A0C2XPT2_AMAMK</name>
<dbReference type="PROSITE" id="PS00301">
    <property type="entry name" value="G_TR_1"/>
    <property type="match status" value="1"/>
</dbReference>
<dbReference type="SUPFAM" id="SSF52540">
    <property type="entry name" value="P-loop containing nucleoside triphosphate hydrolases"/>
    <property type="match status" value="1"/>
</dbReference>
<evidence type="ECO:0000256" key="3">
    <source>
        <dbReference type="ARBA" id="ARBA00022490"/>
    </source>
</evidence>
<dbReference type="InterPro" id="IPR031157">
    <property type="entry name" value="G_TR_CS"/>
</dbReference>
<dbReference type="GO" id="GO:0043022">
    <property type="term" value="F:ribosome binding"/>
    <property type="evidence" value="ECO:0007669"/>
    <property type="project" value="TreeGrafter"/>
</dbReference>
<evidence type="ECO:0000256" key="8">
    <source>
        <dbReference type="ARBA" id="ARBA00024731"/>
    </source>
</evidence>
<evidence type="ECO:0000256" key="1">
    <source>
        <dbReference type="ARBA" id="ARBA00004496"/>
    </source>
</evidence>
<accession>A0A0C2XPT2</accession>
<dbReference type="Pfam" id="PF00679">
    <property type="entry name" value="EFG_C"/>
    <property type="match status" value="1"/>
</dbReference>
<dbReference type="InParanoid" id="A0A0C2XPT2"/>
<evidence type="ECO:0000313" key="11">
    <source>
        <dbReference type="Proteomes" id="UP000054549"/>
    </source>
</evidence>
<dbReference type="GO" id="GO:1990904">
    <property type="term" value="C:ribonucleoprotein complex"/>
    <property type="evidence" value="ECO:0007669"/>
    <property type="project" value="TreeGrafter"/>
</dbReference>
<dbReference type="SUPFAM" id="SSF54980">
    <property type="entry name" value="EF-G C-terminal domain-like"/>
    <property type="match status" value="2"/>
</dbReference>
<dbReference type="FunFam" id="3.30.70.240:FF:000003">
    <property type="entry name" value="Translation elongation factor 2"/>
    <property type="match status" value="1"/>
</dbReference>
<dbReference type="InterPro" id="IPR014721">
    <property type="entry name" value="Ribsml_uS5_D2-typ_fold_subgr"/>
</dbReference>
<dbReference type="SUPFAM" id="SSF50447">
    <property type="entry name" value="Translation proteins"/>
    <property type="match status" value="1"/>
</dbReference>
<dbReference type="STRING" id="946122.A0A0C2XPT2"/>
<keyword evidence="5" id="KW-0251">Elongation factor</keyword>
<dbReference type="CDD" id="cd01885">
    <property type="entry name" value="EF2"/>
    <property type="match status" value="1"/>
</dbReference>
<dbReference type="InterPro" id="IPR004161">
    <property type="entry name" value="EFTu-like_2"/>
</dbReference>
<dbReference type="PRINTS" id="PR00315">
    <property type="entry name" value="ELONGATNFCT"/>
</dbReference>
<dbReference type="Gene3D" id="2.40.30.10">
    <property type="entry name" value="Translation factors"/>
    <property type="match status" value="1"/>
</dbReference>
<dbReference type="InterPro" id="IPR005225">
    <property type="entry name" value="Small_GTP-bd"/>
</dbReference>
<dbReference type="FunFam" id="3.30.70.870:FF:000002">
    <property type="entry name" value="Translation elongation factor 2"/>
    <property type="match status" value="1"/>
</dbReference>
<dbReference type="Gene3D" id="3.40.50.300">
    <property type="entry name" value="P-loop containing nucleotide triphosphate hydrolases"/>
    <property type="match status" value="1"/>
</dbReference>
<dbReference type="PANTHER" id="PTHR42908:SF10">
    <property type="entry name" value="EUKARYOTIC TRANSLATION ELONGATION FACTOR 2"/>
    <property type="match status" value="1"/>
</dbReference>
<dbReference type="CDD" id="cd16261">
    <property type="entry name" value="EF2_snRNP_III"/>
    <property type="match status" value="1"/>
</dbReference>
<keyword evidence="7" id="KW-0342">GTP-binding</keyword>
<dbReference type="InterPro" id="IPR000640">
    <property type="entry name" value="EFG_V-like"/>
</dbReference>
<evidence type="ECO:0000256" key="7">
    <source>
        <dbReference type="ARBA" id="ARBA00023134"/>
    </source>
</evidence>
<evidence type="ECO:0000256" key="5">
    <source>
        <dbReference type="ARBA" id="ARBA00022768"/>
    </source>
</evidence>
<dbReference type="InterPro" id="IPR027417">
    <property type="entry name" value="P-loop_NTPase"/>
</dbReference>
<comment type="subcellular location">
    <subcellularLocation>
        <location evidence="1">Cytoplasm</location>
    </subcellularLocation>
</comment>
<dbReference type="InterPro" id="IPR041095">
    <property type="entry name" value="EFG_II"/>
</dbReference>
<dbReference type="Gene3D" id="3.30.70.240">
    <property type="match status" value="1"/>
</dbReference>
<dbReference type="Gene3D" id="3.30.230.10">
    <property type="match status" value="1"/>
</dbReference>
<evidence type="ECO:0000313" key="10">
    <source>
        <dbReference type="EMBL" id="KIL71626.1"/>
    </source>
</evidence>
<dbReference type="InterPro" id="IPR035647">
    <property type="entry name" value="EFG_III/V"/>
</dbReference>
<dbReference type="GO" id="GO:0005829">
    <property type="term" value="C:cytosol"/>
    <property type="evidence" value="ECO:0007669"/>
    <property type="project" value="TreeGrafter"/>
</dbReference>
<dbReference type="Pfam" id="PF00009">
    <property type="entry name" value="GTP_EFTU"/>
    <property type="match status" value="1"/>
</dbReference>
<keyword evidence="11" id="KW-1185">Reference proteome</keyword>
<dbReference type="AlphaFoldDB" id="A0A0C2XPT2"/>
<dbReference type="FunFam" id="2.40.30.10:FF:000010">
    <property type="entry name" value="Translation elongation factor 2"/>
    <property type="match status" value="1"/>
</dbReference>
<evidence type="ECO:0000256" key="2">
    <source>
        <dbReference type="ARBA" id="ARBA00017891"/>
    </source>
</evidence>
<dbReference type="Proteomes" id="UP000054549">
    <property type="component" value="Unassembled WGS sequence"/>
</dbReference>
<gene>
    <name evidence="10" type="ORF">M378DRAFT_114922</name>
</gene>
<sequence>MVNFTVDQIRALMDKPTNIRNMSVIAHVDHGKSTLTDSLVSKAGIIAAAKAGEVRFTDTRDDEKERGITIKSTAISMYFEIHKEELSAIKQKTEGNEFLINLIDSPGHVDFSSEVTAALRVTDGALVVVDCVEGVCVQTETVLRQALTERIKPVVIINKVDRALLELQVDKESLYQSFLRTIESVNVIVSTYHDAALGDVQVYPDKGTVAFGSGLHGWAFSLRQFAARYAKKFGVDKEKMMSKLWGDNYFNPATKKWTTSATGADGKPLERAFNMFVLDPIFRIFDAVMNFKKDAITNMLEKLEVKLAQDERDLEGKVLLKVIMRKFLPAGDSLLEMIVINLPSPATAQRYRVETLYEGPMDDESAIGVRDCDPNGPLVLYVSKMVPTSDKGRFYAFGRVFSGTVRSGPKIRIQGPNYQPGKKDDLFVKSIQRTVLMMGRYIEPIVDCPAGNICGLVGIDQFLLKSGTLTTSETAHNMRVMRFSVSPVVQVAVEVKNAADLPKLVEGLKRLSKSDPCVQAWINESGEHIVAGAGELHLEICLKLHADAIHRGGGQVIPTMRRVCYAACLLATPGLQEPVYLVEIQCPENAIGGIYSVLNKRRGQVFSEEQRPGTPMFTVKAYLPVAESFGFNGELRSQTGGQAFPQCVFDHWDIMNGSPLDKGSKMEELVRQIRTRKGLKPDIPSLDTYYDKL</sequence>
<dbReference type="OrthoDB" id="364892at2759"/>
<keyword evidence="3" id="KW-0963">Cytoplasm</keyword>
<keyword evidence="4" id="KW-0547">Nucleotide-binding</keyword>
<dbReference type="PANTHER" id="PTHR42908">
    <property type="entry name" value="TRANSLATION ELONGATION FACTOR-RELATED"/>
    <property type="match status" value="1"/>
</dbReference>
<dbReference type="Gene3D" id="3.30.70.870">
    <property type="entry name" value="Elongation Factor G (Translational Gtpase), domain 3"/>
    <property type="match status" value="1"/>
</dbReference>
<evidence type="ECO:0000259" key="9">
    <source>
        <dbReference type="PROSITE" id="PS51722"/>
    </source>
</evidence>
<dbReference type="SMART" id="SM00838">
    <property type="entry name" value="EFG_C"/>
    <property type="match status" value="1"/>
</dbReference>
<organism evidence="10 11">
    <name type="scientific">Amanita muscaria (strain Koide BX008)</name>
    <dbReference type="NCBI Taxonomy" id="946122"/>
    <lineage>
        <taxon>Eukaryota</taxon>
        <taxon>Fungi</taxon>
        <taxon>Dikarya</taxon>
        <taxon>Basidiomycota</taxon>
        <taxon>Agaricomycotina</taxon>
        <taxon>Agaricomycetes</taxon>
        <taxon>Agaricomycetidae</taxon>
        <taxon>Agaricales</taxon>
        <taxon>Pluteineae</taxon>
        <taxon>Amanitaceae</taxon>
        <taxon>Amanita</taxon>
    </lineage>
</organism>
<feature type="domain" description="Tr-type G" evidence="9">
    <location>
        <begin position="17"/>
        <end position="253"/>
    </location>
</feature>
<dbReference type="EMBL" id="KN818222">
    <property type="protein sequence ID" value="KIL71626.1"/>
    <property type="molecule type" value="Genomic_DNA"/>
</dbReference>
<reference evidence="10 11" key="1">
    <citation type="submission" date="2014-04" db="EMBL/GenBank/DDBJ databases">
        <title>Evolutionary Origins and Diversification of the Mycorrhizal Mutualists.</title>
        <authorList>
            <consortium name="DOE Joint Genome Institute"/>
            <consortium name="Mycorrhizal Genomics Consortium"/>
            <person name="Kohler A."/>
            <person name="Kuo A."/>
            <person name="Nagy L.G."/>
            <person name="Floudas D."/>
            <person name="Copeland A."/>
            <person name="Barry K.W."/>
            <person name="Cichocki N."/>
            <person name="Veneault-Fourrey C."/>
            <person name="LaButti K."/>
            <person name="Lindquist E.A."/>
            <person name="Lipzen A."/>
            <person name="Lundell T."/>
            <person name="Morin E."/>
            <person name="Murat C."/>
            <person name="Riley R."/>
            <person name="Ohm R."/>
            <person name="Sun H."/>
            <person name="Tunlid A."/>
            <person name="Henrissat B."/>
            <person name="Grigoriev I.V."/>
            <person name="Hibbett D.S."/>
            <person name="Martin F."/>
        </authorList>
    </citation>
    <scope>NUCLEOTIDE SEQUENCE [LARGE SCALE GENOMIC DNA]</scope>
    <source>
        <strain evidence="10 11">Koide BX008</strain>
    </source>
</reference>
<dbReference type="InterPro" id="IPR000795">
    <property type="entry name" value="T_Tr_GTP-bd_dom"/>
</dbReference>
<dbReference type="CDD" id="cd04096">
    <property type="entry name" value="eEF2_snRNP_like_C"/>
    <property type="match status" value="1"/>
</dbReference>
<dbReference type="HOGENOM" id="CLU_002794_11_1_1"/>
<dbReference type="NCBIfam" id="TIGR00231">
    <property type="entry name" value="small_GTP"/>
    <property type="match status" value="1"/>
</dbReference>
<dbReference type="InterPro" id="IPR020568">
    <property type="entry name" value="Ribosomal_Su5_D2-typ_SF"/>
</dbReference>
<comment type="function">
    <text evidence="8">Catalyzes the GTP-dependent ribosomal translocation step during translation elongation. During this step, the ribosome changes from the pre-translocational (PRE) to the post-translocational (POST) state as the newly formed A-site-bound peptidyl-tRNA and P-site-bound deacylated tRNA move to the P and E sites, respectively. Catalyzes the coordinated movement of the two tRNA molecules, the mRNA and conformational changes in the ribosome.</text>
</comment>
<dbReference type="GO" id="GO:0005525">
    <property type="term" value="F:GTP binding"/>
    <property type="evidence" value="ECO:0007669"/>
    <property type="project" value="UniProtKB-KW"/>
</dbReference>
<dbReference type="SUPFAM" id="SSF54211">
    <property type="entry name" value="Ribosomal protein S5 domain 2-like"/>
    <property type="match status" value="1"/>
</dbReference>
<dbReference type="Pfam" id="PF14492">
    <property type="entry name" value="EFG_III"/>
    <property type="match status" value="1"/>
</dbReference>
<dbReference type="InterPro" id="IPR009000">
    <property type="entry name" value="Transl_B-barrel_sf"/>
</dbReference>